<evidence type="ECO:0000256" key="1">
    <source>
        <dbReference type="SAM" id="MobiDB-lite"/>
    </source>
</evidence>
<accession>A0ABR4CGX7</accession>
<protein>
    <submittedName>
        <fullName evidence="2">Uncharacterized protein</fullName>
    </submittedName>
</protein>
<reference evidence="2 3" key="1">
    <citation type="journal article" date="2024" name="Commun. Biol.">
        <title>Comparative genomic analysis of thermophilic fungi reveals convergent evolutionary adaptations and gene losses.</title>
        <authorList>
            <person name="Steindorff A.S."/>
            <person name="Aguilar-Pontes M.V."/>
            <person name="Robinson A.J."/>
            <person name="Andreopoulos B."/>
            <person name="LaButti K."/>
            <person name="Kuo A."/>
            <person name="Mondo S."/>
            <person name="Riley R."/>
            <person name="Otillar R."/>
            <person name="Haridas S."/>
            <person name="Lipzen A."/>
            <person name="Grimwood J."/>
            <person name="Schmutz J."/>
            <person name="Clum A."/>
            <person name="Reid I.D."/>
            <person name="Moisan M.C."/>
            <person name="Butler G."/>
            <person name="Nguyen T.T.M."/>
            <person name="Dewar K."/>
            <person name="Conant G."/>
            <person name="Drula E."/>
            <person name="Henrissat B."/>
            <person name="Hansel C."/>
            <person name="Singer S."/>
            <person name="Hutchinson M.I."/>
            <person name="de Vries R.P."/>
            <person name="Natvig D.O."/>
            <person name="Powell A.J."/>
            <person name="Tsang A."/>
            <person name="Grigoriev I.V."/>
        </authorList>
    </citation>
    <scope>NUCLEOTIDE SEQUENCE [LARGE SCALE GENOMIC DNA]</scope>
    <source>
        <strain evidence="2 3">CBS 494.80</strain>
    </source>
</reference>
<name>A0ABR4CGX7_9HELO</name>
<gene>
    <name evidence="2" type="ORF">VTL71DRAFT_15348</name>
</gene>
<feature type="compositionally biased region" description="Low complexity" evidence="1">
    <location>
        <begin position="56"/>
        <end position="67"/>
    </location>
</feature>
<feature type="region of interest" description="Disordered" evidence="1">
    <location>
        <begin position="1"/>
        <end position="86"/>
    </location>
</feature>
<evidence type="ECO:0000313" key="3">
    <source>
        <dbReference type="Proteomes" id="UP001595075"/>
    </source>
</evidence>
<dbReference type="EMBL" id="JAZHXI010000008">
    <property type="protein sequence ID" value="KAL2069010.1"/>
    <property type="molecule type" value="Genomic_DNA"/>
</dbReference>
<feature type="compositionally biased region" description="Basic and acidic residues" evidence="1">
    <location>
        <begin position="21"/>
        <end position="32"/>
    </location>
</feature>
<dbReference type="Proteomes" id="UP001595075">
    <property type="component" value="Unassembled WGS sequence"/>
</dbReference>
<proteinExistence type="predicted"/>
<organism evidence="2 3">
    <name type="scientific">Oculimacula yallundae</name>
    <dbReference type="NCBI Taxonomy" id="86028"/>
    <lineage>
        <taxon>Eukaryota</taxon>
        <taxon>Fungi</taxon>
        <taxon>Dikarya</taxon>
        <taxon>Ascomycota</taxon>
        <taxon>Pezizomycotina</taxon>
        <taxon>Leotiomycetes</taxon>
        <taxon>Helotiales</taxon>
        <taxon>Ploettnerulaceae</taxon>
        <taxon>Oculimacula</taxon>
    </lineage>
</organism>
<feature type="compositionally biased region" description="Polar residues" evidence="1">
    <location>
        <begin position="68"/>
        <end position="83"/>
    </location>
</feature>
<keyword evidence="3" id="KW-1185">Reference proteome</keyword>
<comment type="caution">
    <text evidence="2">The sequence shown here is derived from an EMBL/GenBank/DDBJ whole genome shotgun (WGS) entry which is preliminary data.</text>
</comment>
<feature type="compositionally biased region" description="Polar residues" evidence="1">
    <location>
        <begin position="38"/>
        <end position="48"/>
    </location>
</feature>
<evidence type="ECO:0000313" key="2">
    <source>
        <dbReference type="EMBL" id="KAL2069010.1"/>
    </source>
</evidence>
<feature type="compositionally biased region" description="Basic and acidic residues" evidence="1">
    <location>
        <begin position="1"/>
        <end position="14"/>
    </location>
</feature>
<sequence length="178" mass="20035">MTSRQERQAGERVKQQRKKSLKGDHENKKTKPLEGVAGNTSYDQTASSARPLDHASQTSQYQSTSSTDLPSATTWPNGTTIPDQTEMDYNLLGLSLEPPQSQHRHAGYPYDQMTHWNQSQNNVNSYPRPEPGTGWIELQMAATQPGYDMTGMDRWISELPSQQGAILAWDKDEELARK</sequence>